<evidence type="ECO:0000313" key="7">
    <source>
        <dbReference type="Proteomes" id="UP001154078"/>
    </source>
</evidence>
<feature type="compositionally biased region" description="Basic and acidic residues" evidence="4">
    <location>
        <begin position="808"/>
        <end position="826"/>
    </location>
</feature>
<proteinExistence type="inferred from homology"/>
<feature type="compositionally biased region" description="Basic and acidic residues" evidence="4">
    <location>
        <begin position="2278"/>
        <end position="2339"/>
    </location>
</feature>
<dbReference type="InterPro" id="IPR022189">
    <property type="entry name" value="SMTN"/>
</dbReference>
<feature type="compositionally biased region" description="Basic and acidic residues" evidence="4">
    <location>
        <begin position="961"/>
        <end position="977"/>
    </location>
</feature>
<dbReference type="Gene3D" id="1.10.418.10">
    <property type="entry name" value="Calponin-like domain"/>
    <property type="match status" value="1"/>
</dbReference>
<feature type="compositionally biased region" description="Polar residues" evidence="4">
    <location>
        <begin position="914"/>
        <end position="927"/>
    </location>
</feature>
<feature type="compositionally biased region" description="Basic and acidic residues" evidence="4">
    <location>
        <begin position="897"/>
        <end position="913"/>
    </location>
</feature>
<feature type="compositionally biased region" description="Polar residues" evidence="4">
    <location>
        <begin position="404"/>
        <end position="416"/>
    </location>
</feature>
<dbReference type="CDD" id="cd21200">
    <property type="entry name" value="CH_SMTN-like"/>
    <property type="match status" value="1"/>
</dbReference>
<dbReference type="InterPro" id="IPR050540">
    <property type="entry name" value="F-actin_Monoox_Mical"/>
</dbReference>
<feature type="compositionally biased region" description="Low complexity" evidence="4">
    <location>
        <begin position="2809"/>
        <end position="2826"/>
    </location>
</feature>
<evidence type="ECO:0000256" key="1">
    <source>
        <dbReference type="ARBA" id="ARBA00022553"/>
    </source>
</evidence>
<feature type="compositionally biased region" description="Polar residues" evidence="4">
    <location>
        <begin position="1912"/>
        <end position="1922"/>
    </location>
</feature>
<feature type="compositionally biased region" description="Low complexity" evidence="4">
    <location>
        <begin position="589"/>
        <end position="601"/>
    </location>
</feature>
<dbReference type="InterPro" id="IPR036872">
    <property type="entry name" value="CH_dom_sf"/>
</dbReference>
<feature type="region of interest" description="Disordered" evidence="4">
    <location>
        <begin position="182"/>
        <end position="219"/>
    </location>
</feature>
<dbReference type="Proteomes" id="UP001154078">
    <property type="component" value="Chromosome 9"/>
</dbReference>
<feature type="compositionally biased region" description="Low complexity" evidence="4">
    <location>
        <begin position="2340"/>
        <end position="2354"/>
    </location>
</feature>
<feature type="compositionally biased region" description="Polar residues" evidence="4">
    <location>
        <begin position="327"/>
        <end position="341"/>
    </location>
</feature>
<sequence>MSVDTSRDVKLIQDEDLLRKMWHDTSDFGRKKEIRTHMYKLREARLKDFYSSTEISNEIHKSTERKTCDKPTHADSLVDHSFLSLKSKEVRDSESPTRDMNYKITEKHNNNGWNIVSSDEVSRDGKTYTTKRSATTSGSQNFDGGKVDYAARNDQKASVYKEGDDNNFTKSVGAETRSVIQQEAVGGDDNSNFRSSSTKTSSSSKVVTESRSTSGDVVDNIPAIQSSNTVTKQLYGDNIPAEVKKQPGYVEGRTKVYRETKTLEDGSTVTKTRYETLGESTSRQSQQVTSSINSSSTRKSNQTSSNTSVRKENIEDSTYYEPKNIDESSTTVFKTGSSNIKRTTKKESQPYDANRKVYKETKTLPDGSTITTTRYETTGDSKSKHYTSSSSTQHESHQESHSSNINMTNRKNSQSTRAIEYAVDDCKNAPEITVEIRPAESTSVKTTTSCEQKTNYKPVDSKDTYTTTKTTTIINEEPMNKSMTNVSNERYSNDEFINIEKQTIPQAFSPDKPTTKPEQYQQPDKRQPIKPHQSELNRKPEPTEGQYDTTYRSEFINKKISVEVNPTHDAFARSLRSVTPDRVLHRSSLRSSSNSLRSSTSPEKNRHSSRYSPDRKLQDRSMSPRKSTDRFSSTETITNKNRPSPKSPERHYSSDTITRRTKTTKEIDSNTITKRKENLAQSRSPSPTTKEYIRNIRQQTTDLDEENICTTVKTKNVFNKYDERPTSLEIIATKKTRKITDRSPTSPLTDLGVLKSSPVKEVPRRSSLKSPVKESSPIKKDLPKDKPFKRTDTYEERCRQILGITETTSERRRSSLEKLGLKRDSLTKTTKPILPDSPKSPTKEYPTRKSPTKEPSSPTKIRKSPVKEPMQDNPDRKKPCKTSPSISEFPSQIRKLPNKEPLEPYPEKRRQSKDSPSINEFPSQIRKSPNKEPLEPYPEKRRQSKDSPSINEFPSQIRKSPNKEPLEPYPEKQRPGKDSQSTEVSSIRKLPTQEPLEPYLEKKKPIKSEPSVNKFDSQIKKSPQKEPLEPYPEKNKPTKSGPSIDEFPSQIKRTPEREPLEPYPEKQRPGKKSPSISEFPSQIRKSPEKEPLGPYPEKQKPEKMSSSVCEFPFQIRKSPEREPLEDHLERKSPERYTPTLSEFPSQVRKTPEREPLGEYPKNKKPTKESAVLEFPSQSRKSPKKNKPKEDELSSSSSSSSSEEEVDEIAQIIKEYTYENSAPVNEPPVTEKFISQLCKDEEMSRTSIKKKNNTREDIEKLIESEVVSNKIKDHRVVKKDEPEKLKTKTPNETFIQNERSTIEIQTKKSPSKPKIPENKVTTTVSKIFKKEVPQSPKKPGYKPGITEYTDKYRKPITSTVTEKIPQKTTEKITLWNVENLSDEEDTSVHIRTHRVDNTLKKSTKIVNETKKPTIRKTVYEIPKITQCKKISEPKKFSPIKKTFVLDTKTKLKPKETPISPKKVSTTITLTPTVKKTKPITSATSKNITTSRITKLAQQKPKQPTKKPLKQQNGHISTDDESEVESVVDNIDIDKVITRKSTQKSNKVLRTTSDQIFNTQEKPRSPIRGNSKPELLLQDSKKKCVTTKSITINNKDILNKESKIIIDLLRSTSSREPTPDRLCPLPVDSDEDGTSPRYPDVVIEPDDCRVKNQPKKLSDIPIFESEDNYQFTRITDITDNKKITEVDRVDETDDSLMTVDKKISKFLSTAKDLSKNSRKPAPKVERPTLVVDEDFKSDECLLSVSDKVTKFISTAEQLIIPKQQVDRPKSPICKNFSEVNENINVSSKVSLFTTTAEDSVKPKDTTSAVAPKVDRPELSNLDENIKEDVCLLSVSDKVTKFISTADALTSKNIRKSISEPVKPKPISRTSSQRSSPQRSSPTRLSPDQSPTKSLTTETEQHSYTRSSPEKTPEKSLSNQYASINKSESRESKTKTKCTSPDRTPKSTNELTTTRTSTSTFRTNDSVKKAKSIFENISREQEVLKQRDILSRPSVFEGRRLKEQENKITKLKKRLSFSDDEETTTYKTTQKTTATTQKEDTLKSTKLVIDKMIREKSPEKIPEIYTTKTYEHSDRESSPEGDLPHYMKPLDRSLRPNSPHRDAVNQVKKPELEEEDVRPTKFGVKLKRTDSGKFASTSTSITTERRKSSITLEKRVTEDEIDEIFELDILEELLIKVVGYDLRRKIRAQLRLVKKLIQEKKLSSHVTQKTKSSPKREPSPTKFKPYKLEERKNTEYQTEYTRKTSPERKPVNNNKLYEHTDLVSKKDDRVSKTEYQTSYTYDERRSSTEYRSKSPEKRMSTEYRSKSPEKHLATESRLSPERKPSPKPRLSPERKPTTKPETKTFTTLKKTSTVTKNVTDDQPEWVKKRNLRKINETSAPIKRSTVTTTTTTTTKKGSERSSSPIKDIKPTDIITSSYGVGPTDENGTPLFGLRALRAQNKTEKTKVQGTVIRSKYYSENGGEPVGQVSVTKYSNDPEDLGSNEDLRCNKGISSVTTTQKFGSNDKKKTITKTNDKSVTTSSSTATKFTRRGSVKAMSQKFIDNAVETLKSERQSSYPKAGLILRTSSFKDTGSEDDSPVEEKMMTTVTTKSSRTIEGGESFLTNRSKVTGLKDVICMMKAEDYEDGDTEEDVEARSLLNKFIGSQVILSGMENRATSATSSTTTSSTSPTSTEKRTTRVTSTITEGGKHKAVTRVFQRPVSEKDLETVWDEQTLRLLLEQSQDYEERRLIRSRLRQIMAEQEACAELVKQASQDNQTATGTIEEKVETSQKTFSTGPVTTTQVTTKVTSQQMSKKPISPFAKFRQLDKQNSLPSSPSTPKTPTGSGPLFKFTDPALSQSASTIKDRLLYWCKQKTKEYENIQLDNFSTSWADGLAFCALIHHFLPDAFDYQTLSPKNRRHNFTLAFQVADEKADIAPLLDVDDMVACRKPDWKCVFTYVQSIYRRFKDED</sequence>
<feature type="region of interest" description="Disordered" evidence="4">
    <location>
        <begin position="2806"/>
        <end position="2827"/>
    </location>
</feature>
<dbReference type="EMBL" id="OV121140">
    <property type="protein sequence ID" value="CAH0564492.1"/>
    <property type="molecule type" value="Genomic_DNA"/>
</dbReference>
<dbReference type="InterPro" id="IPR001715">
    <property type="entry name" value="CH_dom"/>
</dbReference>
<feature type="compositionally biased region" description="Low complexity" evidence="4">
    <location>
        <begin position="194"/>
        <end position="214"/>
    </location>
</feature>
<feature type="region of interest" description="Disordered" evidence="4">
    <location>
        <begin position="737"/>
        <end position="1207"/>
    </location>
</feature>
<feature type="region of interest" description="Disordered" evidence="4">
    <location>
        <begin position="2651"/>
        <end position="2684"/>
    </location>
</feature>
<feature type="region of interest" description="Disordered" evidence="4">
    <location>
        <begin position="1482"/>
        <end position="1522"/>
    </location>
</feature>
<evidence type="ECO:0000259" key="5">
    <source>
        <dbReference type="PROSITE" id="PS50021"/>
    </source>
</evidence>
<evidence type="ECO:0000256" key="4">
    <source>
        <dbReference type="SAM" id="MobiDB-lite"/>
    </source>
</evidence>
<gene>
    <name evidence="6" type="ORF">MELIAE_LOCUS13033</name>
</gene>
<feature type="compositionally biased region" description="Basic and acidic residues" evidence="4">
    <location>
        <begin position="1896"/>
        <end position="1911"/>
    </location>
</feature>
<keyword evidence="1" id="KW-0597">Phosphoprotein</keyword>
<feature type="compositionally biased region" description="Basic and acidic residues" evidence="4">
    <location>
        <begin position="663"/>
        <end position="678"/>
    </location>
</feature>
<dbReference type="SMART" id="SM00033">
    <property type="entry name" value="CH"/>
    <property type="match status" value="1"/>
</dbReference>
<feature type="region of interest" description="Disordered" evidence="4">
    <location>
        <begin position="583"/>
        <end position="691"/>
    </location>
</feature>
<reference evidence="6" key="1">
    <citation type="submission" date="2021-12" db="EMBL/GenBank/DDBJ databases">
        <authorList>
            <person name="King R."/>
        </authorList>
    </citation>
    <scope>NUCLEOTIDE SEQUENCE</scope>
</reference>
<feature type="compositionally biased region" description="Basic and acidic residues" evidence="4">
    <location>
        <begin position="929"/>
        <end position="945"/>
    </location>
</feature>
<feature type="compositionally biased region" description="Low complexity" evidence="4">
    <location>
        <begin position="1865"/>
        <end position="1881"/>
    </location>
</feature>
<feature type="compositionally biased region" description="Basic and acidic residues" evidence="4">
    <location>
        <begin position="345"/>
        <end position="363"/>
    </location>
</feature>
<feature type="compositionally biased region" description="Polar residues" evidence="4">
    <location>
        <begin position="366"/>
        <end position="376"/>
    </location>
</feature>
<feature type="region of interest" description="Disordered" evidence="4">
    <location>
        <begin position="2016"/>
        <end position="2036"/>
    </location>
</feature>
<feature type="compositionally biased region" description="Basic and acidic residues" evidence="4">
    <location>
        <begin position="523"/>
        <end position="542"/>
    </location>
</feature>
<dbReference type="Pfam" id="PF00307">
    <property type="entry name" value="CH"/>
    <property type="match status" value="1"/>
</dbReference>
<feature type="region of interest" description="Disordered" evidence="4">
    <location>
        <begin position="1612"/>
        <end position="1638"/>
    </location>
</feature>
<feature type="compositionally biased region" description="Polar residues" evidence="4">
    <location>
        <begin position="1074"/>
        <end position="1084"/>
    </location>
</feature>
<evidence type="ECO:0000256" key="3">
    <source>
        <dbReference type="ARBA" id="ARBA00061655"/>
    </source>
</evidence>
<feature type="compositionally biased region" description="Polar residues" evidence="4">
    <location>
        <begin position="679"/>
        <end position="689"/>
    </location>
</feature>
<dbReference type="FunFam" id="1.10.418.10:FF:000009">
    <property type="entry name" value="smoothelin isoform X2"/>
    <property type="match status" value="1"/>
</dbReference>
<feature type="region of interest" description="Disordered" evidence="4">
    <location>
        <begin position="2087"/>
        <end position="2113"/>
    </location>
</feature>
<feature type="compositionally biased region" description="Polar residues" evidence="4">
    <location>
        <begin position="1482"/>
        <end position="1491"/>
    </location>
</feature>
<feature type="compositionally biased region" description="Basic and acidic residues" evidence="4">
    <location>
        <begin position="776"/>
        <end position="799"/>
    </location>
</feature>
<dbReference type="PROSITE" id="PS50021">
    <property type="entry name" value="CH"/>
    <property type="match status" value="1"/>
</dbReference>
<organism evidence="6 7">
    <name type="scientific">Brassicogethes aeneus</name>
    <name type="common">Rape pollen beetle</name>
    <name type="synonym">Meligethes aeneus</name>
    <dbReference type="NCBI Taxonomy" id="1431903"/>
    <lineage>
        <taxon>Eukaryota</taxon>
        <taxon>Metazoa</taxon>
        <taxon>Ecdysozoa</taxon>
        <taxon>Arthropoda</taxon>
        <taxon>Hexapoda</taxon>
        <taxon>Insecta</taxon>
        <taxon>Pterygota</taxon>
        <taxon>Neoptera</taxon>
        <taxon>Endopterygota</taxon>
        <taxon>Coleoptera</taxon>
        <taxon>Polyphaga</taxon>
        <taxon>Cucujiformia</taxon>
        <taxon>Nitidulidae</taxon>
        <taxon>Meligethinae</taxon>
        <taxon>Brassicogethes</taxon>
    </lineage>
</organism>
<feature type="compositionally biased region" description="Basic and acidic residues" evidence="4">
    <location>
        <begin position="865"/>
        <end position="877"/>
    </location>
</feature>
<evidence type="ECO:0000256" key="2">
    <source>
        <dbReference type="ARBA" id="ARBA00023054"/>
    </source>
</evidence>
<feature type="compositionally biased region" description="Low complexity" evidence="4">
    <location>
        <begin position="2382"/>
        <end position="2391"/>
    </location>
</feature>
<dbReference type="PANTHER" id="PTHR23167:SF88">
    <property type="entry name" value="CALPONIN-HOMOLOGY (CH) DOMAIN-CONTAINING PROTEIN"/>
    <property type="match status" value="1"/>
</dbReference>
<feature type="compositionally biased region" description="Polar residues" evidence="4">
    <location>
        <begin position="620"/>
        <end position="644"/>
    </location>
</feature>
<feature type="compositionally biased region" description="Basic and acidic residues" evidence="4">
    <location>
        <begin position="2223"/>
        <end position="2269"/>
    </location>
</feature>
<feature type="compositionally biased region" description="Polar residues" evidence="4">
    <location>
        <begin position="1883"/>
        <end position="1895"/>
    </location>
</feature>
<feature type="region of interest" description="Disordered" evidence="4">
    <location>
        <begin position="1854"/>
        <end position="1955"/>
    </location>
</feature>
<feature type="compositionally biased region" description="Low complexity" evidence="4">
    <location>
        <begin position="2654"/>
        <end position="2669"/>
    </location>
</feature>
<keyword evidence="7" id="KW-1185">Reference proteome</keyword>
<feature type="compositionally biased region" description="Basic and acidic residues" evidence="4">
    <location>
        <begin position="2087"/>
        <end position="2108"/>
    </location>
</feature>
<accession>A0A9P0FRM5</accession>
<feature type="compositionally biased region" description="Low complexity" evidence="4">
    <location>
        <begin position="280"/>
        <end position="308"/>
    </location>
</feature>
<feature type="region of interest" description="Disordered" evidence="4">
    <location>
        <begin position="501"/>
        <end position="549"/>
    </location>
</feature>
<feature type="compositionally biased region" description="Polar residues" evidence="4">
    <location>
        <begin position="946"/>
        <end position="959"/>
    </location>
</feature>
<feature type="compositionally biased region" description="Polar residues" evidence="4">
    <location>
        <begin position="127"/>
        <end position="142"/>
    </location>
</feature>
<dbReference type="PANTHER" id="PTHR23167">
    <property type="entry name" value="CALPONIN HOMOLOGY DOMAIN-CONTAINING PROTEIN DDB_G0272472-RELATED"/>
    <property type="match status" value="1"/>
</dbReference>
<feature type="region of interest" description="Disordered" evidence="4">
    <location>
        <begin position="268"/>
        <end position="416"/>
    </location>
</feature>
<keyword evidence="2" id="KW-0175">Coiled coil</keyword>
<comment type="similarity">
    <text evidence="3">Belongs to the smoothelin family.</text>
</comment>
<feature type="compositionally biased region" description="Basic and acidic residues" evidence="4">
    <location>
        <begin position="1017"/>
        <end position="1036"/>
    </location>
</feature>
<dbReference type="Pfam" id="PF12510">
    <property type="entry name" value="Smoothelin"/>
    <property type="match status" value="2"/>
</dbReference>
<evidence type="ECO:0000313" key="6">
    <source>
        <dbReference type="EMBL" id="CAH0564492.1"/>
    </source>
</evidence>
<feature type="compositionally biased region" description="Basic and acidic residues" evidence="4">
    <location>
        <begin position="1053"/>
        <end position="1068"/>
    </location>
</feature>
<feature type="domain" description="Calponin-homology (CH)" evidence="5">
    <location>
        <begin position="2839"/>
        <end position="2945"/>
    </location>
</feature>
<feature type="compositionally biased region" description="Polar residues" evidence="4">
    <location>
        <begin position="1138"/>
        <end position="1148"/>
    </location>
</feature>
<feature type="compositionally biased region" description="Low complexity" evidence="4">
    <location>
        <begin position="2022"/>
        <end position="2033"/>
    </location>
</feature>
<protein>
    <recommendedName>
        <fullName evidence="5">Calponin-homology (CH) domain-containing protein</fullName>
    </recommendedName>
</protein>
<feature type="compositionally biased region" description="Basic and acidic residues" evidence="4">
    <location>
        <begin position="1117"/>
        <end position="1134"/>
    </location>
</feature>
<dbReference type="SUPFAM" id="SSF47576">
    <property type="entry name" value="Calponin-homology domain, CH-domain"/>
    <property type="match status" value="1"/>
</dbReference>
<feature type="region of interest" description="Disordered" evidence="4">
    <location>
        <begin position="2200"/>
        <end position="2423"/>
    </location>
</feature>
<feature type="compositionally biased region" description="Basic and acidic residues" evidence="4">
    <location>
        <begin position="1085"/>
        <end position="1103"/>
    </location>
</feature>
<name>A0A9P0FRM5_BRAAE</name>
<feature type="region of interest" description="Disordered" evidence="4">
    <location>
        <begin position="114"/>
        <end position="147"/>
    </location>
</feature>